<comment type="similarity">
    <text evidence="2">Belongs to the BexD/CtrA/VexA family.</text>
</comment>
<keyword evidence="15" id="KW-1133">Transmembrane helix</keyword>
<keyword evidence="4" id="KW-1134">Transmembrane beta strand</keyword>
<keyword evidence="11 15" id="KW-0472">Membrane</keyword>
<evidence type="ECO:0000256" key="11">
    <source>
        <dbReference type="ARBA" id="ARBA00023136"/>
    </source>
</evidence>
<evidence type="ECO:0000313" key="18">
    <source>
        <dbReference type="EMBL" id="VFU16281.1"/>
    </source>
</evidence>
<evidence type="ECO:0000256" key="7">
    <source>
        <dbReference type="ARBA" id="ARBA00022729"/>
    </source>
</evidence>
<comment type="subcellular location">
    <subcellularLocation>
        <location evidence="1">Cell outer membrane</location>
        <topology evidence="1">Multi-pass membrane protein</topology>
    </subcellularLocation>
</comment>
<evidence type="ECO:0000256" key="8">
    <source>
        <dbReference type="ARBA" id="ARBA00023047"/>
    </source>
</evidence>
<dbReference type="EMBL" id="CAADRM010000118">
    <property type="protein sequence ID" value="VFU16281.1"/>
    <property type="molecule type" value="Genomic_DNA"/>
</dbReference>
<keyword evidence="6 15" id="KW-0812">Transmembrane</keyword>
<dbReference type="GO" id="GO:0046930">
    <property type="term" value="C:pore complex"/>
    <property type="evidence" value="ECO:0007669"/>
    <property type="project" value="UniProtKB-KW"/>
</dbReference>
<keyword evidence="12" id="KW-0564">Palmitate</keyword>
<keyword evidence="7" id="KW-0732">Signal</keyword>
<dbReference type="GO" id="GO:0015288">
    <property type="term" value="F:porin activity"/>
    <property type="evidence" value="ECO:0007669"/>
    <property type="project" value="UniProtKB-KW"/>
</dbReference>
<sequence length="256" mass="28526">MISVIAKDNRSARASVSSAGVSVFLICAFVIILAGCSHQEASPRLPAPFPGAGIVDEYILQPYDVLEIKFFYNPNLNETVTIRPDGMISLQMIDEVRAAGFTPSQLDALLTQKYSLLLDQVMITVFVRSFNDQKIYVGGEVYSPRVIHLKERMNALQAVFMAGGFKPDADVSDVVIISRGPDQRPVARRVNLGKALKGGLTFEDYRLRSYDIVFVPKSSLAKASQFMTHIYSFLPHQVFLAFDYDLHNEPVEIETE</sequence>
<dbReference type="Pfam" id="PF22461">
    <property type="entry name" value="SLBB_2"/>
    <property type="match status" value="1"/>
</dbReference>
<evidence type="ECO:0000256" key="1">
    <source>
        <dbReference type="ARBA" id="ARBA00004571"/>
    </source>
</evidence>
<feature type="transmembrane region" description="Helical" evidence="15">
    <location>
        <begin position="12"/>
        <end position="34"/>
    </location>
</feature>
<keyword evidence="3" id="KW-0813">Transport</keyword>
<dbReference type="InterPro" id="IPR054765">
    <property type="entry name" value="SLBB_dom"/>
</dbReference>
<dbReference type="GO" id="GO:0015159">
    <property type="term" value="F:polysaccharide transmembrane transporter activity"/>
    <property type="evidence" value="ECO:0007669"/>
    <property type="project" value="InterPro"/>
</dbReference>
<dbReference type="InterPro" id="IPR049712">
    <property type="entry name" value="Poly_export"/>
</dbReference>
<dbReference type="PANTHER" id="PTHR33619:SF3">
    <property type="entry name" value="POLYSACCHARIDE EXPORT PROTEIN GFCE-RELATED"/>
    <property type="match status" value="1"/>
</dbReference>
<evidence type="ECO:0000256" key="9">
    <source>
        <dbReference type="ARBA" id="ARBA00023065"/>
    </source>
</evidence>
<keyword evidence="14" id="KW-0449">Lipoprotein</keyword>
<dbReference type="Pfam" id="PF02563">
    <property type="entry name" value="Poly_export"/>
    <property type="match status" value="1"/>
</dbReference>
<dbReference type="Gene3D" id="3.30.1950.10">
    <property type="entry name" value="wza like domain"/>
    <property type="match status" value="1"/>
</dbReference>
<reference evidence="18" key="1">
    <citation type="submission" date="2019-03" db="EMBL/GenBank/DDBJ databases">
        <authorList>
            <person name="Hao L."/>
        </authorList>
    </citation>
    <scope>NUCLEOTIDE SEQUENCE</scope>
</reference>
<keyword evidence="5" id="KW-0762">Sugar transport</keyword>
<evidence type="ECO:0000256" key="3">
    <source>
        <dbReference type="ARBA" id="ARBA00022448"/>
    </source>
</evidence>
<evidence type="ECO:0000256" key="4">
    <source>
        <dbReference type="ARBA" id="ARBA00022452"/>
    </source>
</evidence>
<evidence type="ECO:0000256" key="6">
    <source>
        <dbReference type="ARBA" id="ARBA00022692"/>
    </source>
</evidence>
<proteinExistence type="inferred from homology"/>
<keyword evidence="9" id="KW-0406">Ion transport</keyword>
<evidence type="ECO:0000259" key="17">
    <source>
        <dbReference type="Pfam" id="PF22461"/>
    </source>
</evidence>
<keyword evidence="10" id="KW-0626">Porin</keyword>
<evidence type="ECO:0000256" key="5">
    <source>
        <dbReference type="ARBA" id="ARBA00022597"/>
    </source>
</evidence>
<accession>A0A485M2E3</accession>
<keyword evidence="13" id="KW-0998">Cell outer membrane</keyword>
<gene>
    <name evidence="18" type="primary">kpsD</name>
    <name evidence="18" type="ORF">SCFA_530002</name>
</gene>
<evidence type="ECO:0000256" key="2">
    <source>
        <dbReference type="ARBA" id="ARBA00009450"/>
    </source>
</evidence>
<dbReference type="PANTHER" id="PTHR33619">
    <property type="entry name" value="POLYSACCHARIDE EXPORT PROTEIN GFCE-RELATED"/>
    <property type="match status" value="1"/>
</dbReference>
<keyword evidence="8" id="KW-0625">Polysaccharide transport</keyword>
<organism evidence="18">
    <name type="scientific">anaerobic digester metagenome</name>
    <dbReference type="NCBI Taxonomy" id="1263854"/>
    <lineage>
        <taxon>unclassified sequences</taxon>
        <taxon>metagenomes</taxon>
        <taxon>ecological metagenomes</taxon>
    </lineage>
</organism>
<protein>
    <submittedName>
        <fullName evidence="18">Polysialic acid transport protein KpsD</fullName>
    </submittedName>
</protein>
<evidence type="ECO:0000256" key="15">
    <source>
        <dbReference type="SAM" id="Phobius"/>
    </source>
</evidence>
<name>A0A485M2E3_9ZZZZ</name>
<dbReference type="InterPro" id="IPR003715">
    <property type="entry name" value="Poly_export_N"/>
</dbReference>
<dbReference type="Gene3D" id="3.10.560.10">
    <property type="entry name" value="Outer membrane lipoprotein wza domain like"/>
    <property type="match status" value="1"/>
</dbReference>
<feature type="domain" description="Polysaccharide export protein N-terminal" evidence="16">
    <location>
        <begin position="56"/>
        <end position="127"/>
    </location>
</feature>
<evidence type="ECO:0000256" key="13">
    <source>
        <dbReference type="ARBA" id="ARBA00023237"/>
    </source>
</evidence>
<evidence type="ECO:0000259" key="16">
    <source>
        <dbReference type="Pfam" id="PF02563"/>
    </source>
</evidence>
<dbReference type="AlphaFoldDB" id="A0A485M2E3"/>
<dbReference type="GO" id="GO:0009279">
    <property type="term" value="C:cell outer membrane"/>
    <property type="evidence" value="ECO:0007669"/>
    <property type="project" value="UniProtKB-SubCell"/>
</dbReference>
<dbReference type="GO" id="GO:0006811">
    <property type="term" value="P:monoatomic ion transport"/>
    <property type="evidence" value="ECO:0007669"/>
    <property type="project" value="UniProtKB-KW"/>
</dbReference>
<feature type="domain" description="SLBB" evidence="17">
    <location>
        <begin position="133"/>
        <end position="215"/>
    </location>
</feature>
<evidence type="ECO:0000256" key="14">
    <source>
        <dbReference type="ARBA" id="ARBA00023288"/>
    </source>
</evidence>
<evidence type="ECO:0000256" key="10">
    <source>
        <dbReference type="ARBA" id="ARBA00023114"/>
    </source>
</evidence>
<evidence type="ECO:0000256" key="12">
    <source>
        <dbReference type="ARBA" id="ARBA00023139"/>
    </source>
</evidence>